<name>A0A0E9SN66_ANGAN</name>
<organism evidence="1">
    <name type="scientific">Anguilla anguilla</name>
    <name type="common">European freshwater eel</name>
    <name type="synonym">Muraena anguilla</name>
    <dbReference type="NCBI Taxonomy" id="7936"/>
    <lineage>
        <taxon>Eukaryota</taxon>
        <taxon>Metazoa</taxon>
        <taxon>Chordata</taxon>
        <taxon>Craniata</taxon>
        <taxon>Vertebrata</taxon>
        <taxon>Euteleostomi</taxon>
        <taxon>Actinopterygii</taxon>
        <taxon>Neopterygii</taxon>
        <taxon>Teleostei</taxon>
        <taxon>Anguilliformes</taxon>
        <taxon>Anguillidae</taxon>
        <taxon>Anguilla</taxon>
    </lineage>
</organism>
<dbReference type="EMBL" id="GBXM01065836">
    <property type="protein sequence ID" value="JAH42741.1"/>
    <property type="molecule type" value="Transcribed_RNA"/>
</dbReference>
<evidence type="ECO:0000313" key="1">
    <source>
        <dbReference type="EMBL" id="JAH42741.1"/>
    </source>
</evidence>
<proteinExistence type="predicted"/>
<reference evidence="1" key="2">
    <citation type="journal article" date="2015" name="Fish Shellfish Immunol.">
        <title>Early steps in the European eel (Anguilla anguilla)-Vibrio vulnificus interaction in the gills: Role of the RtxA13 toxin.</title>
        <authorList>
            <person name="Callol A."/>
            <person name="Pajuelo D."/>
            <person name="Ebbesson L."/>
            <person name="Teles M."/>
            <person name="MacKenzie S."/>
            <person name="Amaro C."/>
        </authorList>
    </citation>
    <scope>NUCLEOTIDE SEQUENCE</scope>
</reference>
<sequence length="21" mass="2316">MIHDNCAKYVSNKFLSATTAT</sequence>
<reference evidence="1" key="1">
    <citation type="submission" date="2014-11" db="EMBL/GenBank/DDBJ databases">
        <authorList>
            <person name="Amaro Gonzalez C."/>
        </authorList>
    </citation>
    <scope>NUCLEOTIDE SEQUENCE</scope>
</reference>
<dbReference type="AlphaFoldDB" id="A0A0E9SN66"/>
<accession>A0A0E9SN66</accession>
<protein>
    <submittedName>
        <fullName evidence="1">Uncharacterized protein</fullName>
    </submittedName>
</protein>